<evidence type="ECO:0000313" key="2">
    <source>
        <dbReference type="Proteomes" id="UP000826195"/>
    </source>
</evidence>
<keyword evidence="2" id="KW-1185">Reference proteome</keyword>
<dbReference type="EMBL" id="JAHXZJ010002609">
    <property type="protein sequence ID" value="KAH0539505.1"/>
    <property type="molecule type" value="Genomic_DNA"/>
</dbReference>
<proteinExistence type="predicted"/>
<dbReference type="AlphaFoldDB" id="A0AAV7HHX0"/>
<gene>
    <name evidence="1" type="ORF">KQX54_005235</name>
</gene>
<reference evidence="1 2" key="1">
    <citation type="journal article" date="2021" name="J. Hered.">
        <title>A chromosome-level genome assembly of the parasitoid wasp, Cotesia glomerata (Hymenoptera: Braconidae).</title>
        <authorList>
            <person name="Pinto B.J."/>
            <person name="Weis J.J."/>
            <person name="Gamble T."/>
            <person name="Ode P.J."/>
            <person name="Paul R."/>
            <person name="Zaspel J.M."/>
        </authorList>
    </citation>
    <scope>NUCLEOTIDE SEQUENCE [LARGE SCALE GENOMIC DNA]</scope>
    <source>
        <strain evidence="1">CgM1</strain>
    </source>
</reference>
<name>A0AAV7HHX0_COTGL</name>
<sequence>MGDTRVKGVPGNSALRIPVTVRSIIIAGWMMKVSSHVCSSAGDGDASVSLNNSSTARLAALLHGQAESRTKERTSPQRCFIYVLYRYKYTDTHGWKIKTGRTIEKTEEKTILSKRKGVAKSRGRSPAKPYAFFSLKLEHKVLVAI</sequence>
<evidence type="ECO:0000313" key="1">
    <source>
        <dbReference type="EMBL" id="KAH0539505.1"/>
    </source>
</evidence>
<organism evidence="1 2">
    <name type="scientific">Cotesia glomerata</name>
    <name type="common">Lepidopteran parasitic wasp</name>
    <name type="synonym">Apanteles glomeratus</name>
    <dbReference type="NCBI Taxonomy" id="32391"/>
    <lineage>
        <taxon>Eukaryota</taxon>
        <taxon>Metazoa</taxon>
        <taxon>Ecdysozoa</taxon>
        <taxon>Arthropoda</taxon>
        <taxon>Hexapoda</taxon>
        <taxon>Insecta</taxon>
        <taxon>Pterygota</taxon>
        <taxon>Neoptera</taxon>
        <taxon>Endopterygota</taxon>
        <taxon>Hymenoptera</taxon>
        <taxon>Apocrita</taxon>
        <taxon>Ichneumonoidea</taxon>
        <taxon>Braconidae</taxon>
        <taxon>Microgastrinae</taxon>
        <taxon>Cotesia</taxon>
    </lineage>
</organism>
<protein>
    <submittedName>
        <fullName evidence="1">Uncharacterized protein</fullName>
    </submittedName>
</protein>
<accession>A0AAV7HHX0</accession>
<dbReference type="Proteomes" id="UP000826195">
    <property type="component" value="Unassembled WGS sequence"/>
</dbReference>
<comment type="caution">
    <text evidence="1">The sequence shown here is derived from an EMBL/GenBank/DDBJ whole genome shotgun (WGS) entry which is preliminary data.</text>
</comment>